<dbReference type="Gene3D" id="1.10.10.10">
    <property type="entry name" value="Winged helix-like DNA-binding domain superfamily/Winged helix DNA-binding domain"/>
    <property type="match status" value="1"/>
</dbReference>
<sequence length="249" mass="28491">MKEVGGSPIRVFLLDANPMMRMIFPEYLQEQDGIELCGSASCAERALGQLEQLSPDVLLIGLDAPYEEWTYFLDAFRKMPFSKSVHVIVGCSDLRDQICKEFTRCGVDCFVPRPVNLSYLMERIRRVAQQREPLRDDLETLVTQVVLSFEVGMKLLGCTYLADALLILLSQGKPYPRMEELYQILTKRHNTTESCVESAMRKVIKRIFQQNSESLQEMLRLSHIEGTKHLANADFLFMLAAGVQIKYKL</sequence>
<reference evidence="6 7" key="1">
    <citation type="submission" date="2024-03" db="EMBL/GenBank/DDBJ databases">
        <title>Human intestinal bacterial collection.</title>
        <authorList>
            <person name="Pauvert C."/>
            <person name="Hitch T.C.A."/>
            <person name="Clavel T."/>
        </authorList>
    </citation>
    <scope>NUCLEOTIDE SEQUENCE [LARGE SCALE GENOMIC DNA]</scope>
    <source>
        <strain evidence="6 7">CLA-JM-H11</strain>
    </source>
</reference>
<dbReference type="EMBL" id="JBBMFA010000113">
    <property type="protein sequence ID" value="MEQ2521696.1"/>
    <property type="molecule type" value="Genomic_DNA"/>
</dbReference>
<dbReference type="RefSeq" id="WP_349217167.1">
    <property type="nucleotide sequence ID" value="NZ_JBBMFA010000113.1"/>
</dbReference>
<feature type="domain" description="Response regulatory" evidence="5">
    <location>
        <begin position="10"/>
        <end position="128"/>
    </location>
</feature>
<protein>
    <recommendedName>
        <fullName evidence="1">Stage 0 sporulation protein A homolog</fullName>
    </recommendedName>
</protein>
<evidence type="ECO:0000256" key="2">
    <source>
        <dbReference type="ARBA" id="ARBA00023125"/>
    </source>
</evidence>
<comment type="function">
    <text evidence="3">May play the central regulatory role in sporulation. It may be an element of the effector pathway responsible for the activation of sporulation genes in response to nutritional stress. Spo0A may act in concert with spo0H (a sigma factor) to control the expression of some genes that are critical to the sporulation process.</text>
</comment>
<comment type="caution">
    <text evidence="6">The sequence shown here is derived from an EMBL/GenBank/DDBJ whole genome shotgun (WGS) entry which is preliminary data.</text>
</comment>
<keyword evidence="6" id="KW-0396">Initiation factor</keyword>
<evidence type="ECO:0000256" key="4">
    <source>
        <dbReference type="PROSITE-ProRule" id="PRU00169"/>
    </source>
</evidence>
<dbReference type="SUPFAM" id="SSF46894">
    <property type="entry name" value="C-terminal effector domain of the bipartite response regulators"/>
    <property type="match status" value="1"/>
</dbReference>
<comment type="caution">
    <text evidence="4">Lacks conserved residue(s) required for the propagation of feature annotation.</text>
</comment>
<evidence type="ECO:0000259" key="5">
    <source>
        <dbReference type="PROSITE" id="PS50110"/>
    </source>
</evidence>
<evidence type="ECO:0000313" key="6">
    <source>
        <dbReference type="EMBL" id="MEQ2521696.1"/>
    </source>
</evidence>
<dbReference type="SUPFAM" id="SSF52172">
    <property type="entry name" value="CheY-like"/>
    <property type="match status" value="1"/>
</dbReference>
<organism evidence="6 7">
    <name type="scientific">Ruthenibacterium intestinale</name>
    <dbReference type="NCBI Taxonomy" id="3133163"/>
    <lineage>
        <taxon>Bacteria</taxon>
        <taxon>Bacillati</taxon>
        <taxon>Bacillota</taxon>
        <taxon>Clostridia</taxon>
        <taxon>Eubacteriales</taxon>
        <taxon>Oscillospiraceae</taxon>
        <taxon>Ruthenibacterium</taxon>
    </lineage>
</organism>
<evidence type="ECO:0000256" key="1">
    <source>
        <dbReference type="ARBA" id="ARBA00018672"/>
    </source>
</evidence>
<dbReference type="Pfam" id="PF08769">
    <property type="entry name" value="Spo0A_C"/>
    <property type="match status" value="1"/>
</dbReference>
<name>A0ABV1GIL0_9FIRM</name>
<gene>
    <name evidence="6" type="ORF">WMO24_14850</name>
</gene>
<dbReference type="InterPro" id="IPR014879">
    <property type="entry name" value="Spo0A_C"/>
</dbReference>
<dbReference type="GO" id="GO:0003743">
    <property type="term" value="F:translation initiation factor activity"/>
    <property type="evidence" value="ECO:0007669"/>
    <property type="project" value="UniProtKB-KW"/>
</dbReference>
<dbReference type="Proteomes" id="UP001477672">
    <property type="component" value="Unassembled WGS sequence"/>
</dbReference>
<dbReference type="InterPro" id="IPR016032">
    <property type="entry name" value="Sig_transdc_resp-reg_C-effctor"/>
</dbReference>
<accession>A0ABV1GIL0</accession>
<keyword evidence="6" id="KW-0648">Protein biosynthesis</keyword>
<keyword evidence="7" id="KW-1185">Reference proteome</keyword>
<dbReference type="InterPro" id="IPR011006">
    <property type="entry name" value="CheY-like_superfamily"/>
</dbReference>
<evidence type="ECO:0000313" key="7">
    <source>
        <dbReference type="Proteomes" id="UP001477672"/>
    </source>
</evidence>
<dbReference type="InterPro" id="IPR001789">
    <property type="entry name" value="Sig_transdc_resp-reg_receiver"/>
</dbReference>
<dbReference type="InterPro" id="IPR036388">
    <property type="entry name" value="WH-like_DNA-bd_sf"/>
</dbReference>
<evidence type="ECO:0000256" key="3">
    <source>
        <dbReference type="ARBA" id="ARBA00024867"/>
    </source>
</evidence>
<proteinExistence type="predicted"/>
<keyword evidence="2" id="KW-0238">DNA-binding</keyword>
<dbReference type="PROSITE" id="PS50110">
    <property type="entry name" value="RESPONSE_REGULATORY"/>
    <property type="match status" value="1"/>
</dbReference>
<dbReference type="Gene3D" id="3.40.50.2300">
    <property type="match status" value="1"/>
</dbReference>